<reference evidence="2" key="1">
    <citation type="journal article" date="2015" name="Nat. Genet.">
        <title>The genome and transcriptome of the zoonotic hookworm Ancylostoma ceylanicum identify infection-specific gene families.</title>
        <authorList>
            <person name="Schwarz E.M."/>
            <person name="Hu Y."/>
            <person name="Antoshechkin I."/>
            <person name="Miller M.M."/>
            <person name="Sternberg P.W."/>
            <person name="Aroian R.V."/>
        </authorList>
    </citation>
    <scope>NUCLEOTIDE SEQUENCE</scope>
    <source>
        <strain evidence="2">HY135</strain>
    </source>
</reference>
<protein>
    <submittedName>
        <fullName evidence="1">Uncharacterized protein</fullName>
    </submittedName>
</protein>
<evidence type="ECO:0000313" key="1">
    <source>
        <dbReference type="EMBL" id="EYC13069.1"/>
    </source>
</evidence>
<sequence length="121" mass="14226">MRLPWVILMMHTEPQHFLKEMFHLTFVFNTVHAIEIVMRYPFSSYFGENHRRPCKMKQDICLVGSYSFGEVCNSVVVPRRSPNSNSFSLRLQLLKWAWLVCQWYCCSAADGPLLDCCLLFL</sequence>
<keyword evidence="2" id="KW-1185">Reference proteome</keyword>
<organism evidence="1 2">
    <name type="scientific">Ancylostoma ceylanicum</name>
    <dbReference type="NCBI Taxonomy" id="53326"/>
    <lineage>
        <taxon>Eukaryota</taxon>
        <taxon>Metazoa</taxon>
        <taxon>Ecdysozoa</taxon>
        <taxon>Nematoda</taxon>
        <taxon>Chromadorea</taxon>
        <taxon>Rhabditida</taxon>
        <taxon>Rhabditina</taxon>
        <taxon>Rhabditomorpha</taxon>
        <taxon>Strongyloidea</taxon>
        <taxon>Ancylostomatidae</taxon>
        <taxon>Ancylostomatinae</taxon>
        <taxon>Ancylostoma</taxon>
    </lineage>
</organism>
<name>A0A016UCQ1_9BILA</name>
<gene>
    <name evidence="1" type="primary">Acey_s0045.g1251</name>
    <name evidence="1" type="ORF">Y032_0045g1251</name>
</gene>
<comment type="caution">
    <text evidence="1">The sequence shown here is derived from an EMBL/GenBank/DDBJ whole genome shotgun (WGS) entry which is preliminary data.</text>
</comment>
<accession>A0A016UCQ1</accession>
<proteinExistence type="predicted"/>
<evidence type="ECO:0000313" key="2">
    <source>
        <dbReference type="Proteomes" id="UP000024635"/>
    </source>
</evidence>
<dbReference type="AlphaFoldDB" id="A0A016UCQ1"/>
<dbReference type="EMBL" id="JARK01001381">
    <property type="protein sequence ID" value="EYC13069.1"/>
    <property type="molecule type" value="Genomic_DNA"/>
</dbReference>
<dbReference type="Proteomes" id="UP000024635">
    <property type="component" value="Unassembled WGS sequence"/>
</dbReference>